<evidence type="ECO:0000313" key="3">
    <source>
        <dbReference type="EMBL" id="MFC4539332.1"/>
    </source>
</evidence>
<reference evidence="4" key="1">
    <citation type="journal article" date="2019" name="Int. J. Syst. Evol. Microbiol.">
        <title>The Global Catalogue of Microorganisms (GCM) 10K type strain sequencing project: providing services to taxonomists for standard genome sequencing and annotation.</title>
        <authorList>
            <consortium name="The Broad Institute Genomics Platform"/>
            <consortium name="The Broad Institute Genome Sequencing Center for Infectious Disease"/>
            <person name="Wu L."/>
            <person name="Ma J."/>
        </authorList>
    </citation>
    <scope>NUCLEOTIDE SEQUENCE [LARGE SCALE GENOMIC DNA]</scope>
    <source>
        <strain evidence="4">CGMCC 1.12121</strain>
    </source>
</reference>
<dbReference type="PANTHER" id="PTHR23088:SF50">
    <property type="entry name" value="HYDROLASE YHCX"/>
    <property type="match status" value="1"/>
</dbReference>
<dbReference type="GO" id="GO:0016746">
    <property type="term" value="F:acyltransferase activity"/>
    <property type="evidence" value="ECO:0007669"/>
    <property type="project" value="UniProtKB-KW"/>
</dbReference>
<dbReference type="InterPro" id="IPR036526">
    <property type="entry name" value="C-N_Hydrolase_sf"/>
</dbReference>
<dbReference type="PROSITE" id="PS50263">
    <property type="entry name" value="CN_HYDROLASE"/>
    <property type="match status" value="1"/>
</dbReference>
<accession>A0ABV9D2S9</accession>
<dbReference type="Pfam" id="PF00795">
    <property type="entry name" value="CN_hydrolase"/>
    <property type="match status" value="1"/>
</dbReference>
<dbReference type="SUPFAM" id="SSF55729">
    <property type="entry name" value="Acyl-CoA N-acyltransferases (Nat)"/>
    <property type="match status" value="1"/>
</dbReference>
<name>A0ABV9D2S9_9GAMM</name>
<dbReference type="EMBL" id="JBHSEU010000019">
    <property type="protein sequence ID" value="MFC4539332.1"/>
    <property type="molecule type" value="Genomic_DNA"/>
</dbReference>
<dbReference type="Gene3D" id="3.60.110.10">
    <property type="entry name" value="Carbon-nitrogen hydrolase"/>
    <property type="match status" value="1"/>
</dbReference>
<dbReference type="SUPFAM" id="SSF56317">
    <property type="entry name" value="Carbon-nitrogen hydrolase"/>
    <property type="match status" value="1"/>
</dbReference>
<keyword evidence="3" id="KW-0012">Acyltransferase</keyword>
<dbReference type="InterPro" id="IPR000182">
    <property type="entry name" value="GNAT_dom"/>
</dbReference>
<protein>
    <submittedName>
        <fullName evidence="3">GNAT family N-acetyltransferase</fullName>
        <ecNumber evidence="3">2.3.1.-</ecNumber>
    </submittedName>
</protein>
<evidence type="ECO:0000259" key="2">
    <source>
        <dbReference type="PROSITE" id="PS51186"/>
    </source>
</evidence>
<dbReference type="CDD" id="cd07574">
    <property type="entry name" value="nitrilase_Rim1_like"/>
    <property type="match status" value="1"/>
</dbReference>
<dbReference type="PANTHER" id="PTHR23088">
    <property type="entry name" value="NITRILASE-RELATED"/>
    <property type="match status" value="1"/>
</dbReference>
<dbReference type="CDD" id="cd04301">
    <property type="entry name" value="NAT_SF"/>
    <property type="match status" value="1"/>
</dbReference>
<dbReference type="InterPro" id="IPR003010">
    <property type="entry name" value="C-N_Hydrolase"/>
</dbReference>
<organism evidence="3 4">
    <name type="scientific">Chromohalobacter sarecensis</name>
    <dbReference type="NCBI Taxonomy" id="245294"/>
    <lineage>
        <taxon>Bacteria</taxon>
        <taxon>Pseudomonadati</taxon>
        <taxon>Pseudomonadota</taxon>
        <taxon>Gammaproteobacteria</taxon>
        <taxon>Oceanospirillales</taxon>
        <taxon>Halomonadaceae</taxon>
        <taxon>Chromohalobacter</taxon>
    </lineage>
</organism>
<comment type="caution">
    <text evidence="3">The sequence shown here is derived from an EMBL/GenBank/DDBJ whole genome shotgun (WGS) entry which is preliminary data.</text>
</comment>
<keyword evidence="4" id="KW-1185">Reference proteome</keyword>
<sequence>MSLEDLHLNLRNLTPEDYPQLKTLMDRVYHDIGGAWPKRTIERLISEFPDGQIVIEDDETLVGVALTARVDYEEFSNPHRYDDLMDQREIILNAPKGDAMYGLDVLIDPAYRGYRLGRRLYEARKDLCKSLNMRAILAGGRIPNYHQHASEMSPAEYLDQVSRKEIHDPILSFQLANDFQVKRLLRKYLPEDEKSQGYATLLEWNNILFEPAESVLDTRKTQVRVGAVQWQMREFSSVEAVLQQAEYFVDALSDYQSDFAVFPELFNAPLMGLQDRAAQQDQIAAIRFLASFTEHFKTELSRMAVSYNINIIAGSMIEEHDDGHLYNIAYLFHRDGEIEAQAKLHITPQERRDWIIEGGDDLRVFDTDAGRIGILICYDVEFPELSRLLADQSMDILFVPFWTDTKNGYLRVRHCSQARAIENECYVVLCGSVGNVPSIENMEIQYAQSSVFSPSDFAFPHDAVLAETTPNTEMIMFSDLDLTRLTVVRNEGSVTNLKDRRQDLFDLRWRDWSWKSGGRPSGSRQEDT</sequence>
<keyword evidence="3" id="KW-0808">Transferase</keyword>
<evidence type="ECO:0000259" key="1">
    <source>
        <dbReference type="PROSITE" id="PS50263"/>
    </source>
</evidence>
<gene>
    <name evidence="3" type="ORF">ACFO0U_11135</name>
</gene>
<feature type="domain" description="CN hydrolase" evidence="1">
    <location>
        <begin position="223"/>
        <end position="482"/>
    </location>
</feature>
<proteinExistence type="predicted"/>
<dbReference type="EC" id="2.3.1.-" evidence="3"/>
<evidence type="ECO:0000313" key="4">
    <source>
        <dbReference type="Proteomes" id="UP001596030"/>
    </source>
</evidence>
<dbReference type="InterPro" id="IPR016181">
    <property type="entry name" value="Acyl_CoA_acyltransferase"/>
</dbReference>
<dbReference type="Gene3D" id="3.40.630.30">
    <property type="match status" value="1"/>
</dbReference>
<dbReference type="Proteomes" id="UP001596030">
    <property type="component" value="Unassembled WGS sequence"/>
</dbReference>
<dbReference type="Pfam" id="PF00583">
    <property type="entry name" value="Acetyltransf_1"/>
    <property type="match status" value="1"/>
</dbReference>
<dbReference type="RefSeq" id="WP_246976499.1">
    <property type="nucleotide sequence ID" value="NZ_JAKGAN010000011.1"/>
</dbReference>
<feature type="domain" description="N-acetyltransferase" evidence="2">
    <location>
        <begin position="8"/>
        <end position="190"/>
    </location>
</feature>
<dbReference type="PROSITE" id="PS51186">
    <property type="entry name" value="GNAT"/>
    <property type="match status" value="1"/>
</dbReference>